<protein>
    <submittedName>
        <fullName evidence="2">Uncharacterized protein</fullName>
    </submittedName>
</protein>
<feature type="transmembrane region" description="Helical" evidence="1">
    <location>
        <begin position="83"/>
        <end position="106"/>
    </location>
</feature>
<feature type="transmembrane region" description="Helical" evidence="1">
    <location>
        <begin position="33"/>
        <end position="52"/>
    </location>
</feature>
<organism evidence="2 3">
    <name type="scientific">Pythium oligandrum</name>
    <name type="common">Mycoparasitic fungus</name>
    <dbReference type="NCBI Taxonomy" id="41045"/>
    <lineage>
        <taxon>Eukaryota</taxon>
        <taxon>Sar</taxon>
        <taxon>Stramenopiles</taxon>
        <taxon>Oomycota</taxon>
        <taxon>Peronosporomycetes</taxon>
        <taxon>Pythiales</taxon>
        <taxon>Pythiaceae</taxon>
        <taxon>Pythium</taxon>
    </lineage>
</organism>
<dbReference type="Proteomes" id="UP000794436">
    <property type="component" value="Unassembled WGS sequence"/>
</dbReference>
<keyword evidence="1" id="KW-0472">Membrane</keyword>
<reference evidence="2" key="1">
    <citation type="submission" date="2019-03" db="EMBL/GenBank/DDBJ databases">
        <title>Long read genome sequence of the mycoparasitic Pythium oligandrum ATCC 38472 isolated from sugarbeet rhizosphere.</title>
        <authorList>
            <person name="Gaulin E."/>
        </authorList>
    </citation>
    <scope>NUCLEOTIDE SEQUENCE</scope>
    <source>
        <strain evidence="2">ATCC 38472_TT</strain>
    </source>
</reference>
<sequence>MVTASIAPAPDLTSDASPRTFQPTLTAKKLRHLWFVVFIVQLLYTFQLVMMADMYIRTSWRAFVPFLTFLTETFLVTNERRFITHYATLIGASYAMLATCFTGLLFRML</sequence>
<accession>A0A8K1CUJ0</accession>
<evidence type="ECO:0000313" key="3">
    <source>
        <dbReference type="Proteomes" id="UP000794436"/>
    </source>
</evidence>
<keyword evidence="1" id="KW-1133">Transmembrane helix</keyword>
<evidence type="ECO:0000313" key="2">
    <source>
        <dbReference type="EMBL" id="TMW69213.1"/>
    </source>
</evidence>
<comment type="caution">
    <text evidence="2">The sequence shown here is derived from an EMBL/GenBank/DDBJ whole genome shotgun (WGS) entry which is preliminary data.</text>
</comment>
<keyword evidence="3" id="KW-1185">Reference proteome</keyword>
<dbReference type="EMBL" id="SPLM01000001">
    <property type="protein sequence ID" value="TMW69213.1"/>
    <property type="molecule type" value="Genomic_DNA"/>
</dbReference>
<evidence type="ECO:0000256" key="1">
    <source>
        <dbReference type="SAM" id="Phobius"/>
    </source>
</evidence>
<name>A0A8K1CUJ0_PYTOL</name>
<gene>
    <name evidence="2" type="ORF">Poli38472_001369</name>
</gene>
<keyword evidence="1" id="KW-0812">Transmembrane</keyword>
<proteinExistence type="predicted"/>
<dbReference type="AlphaFoldDB" id="A0A8K1CUJ0"/>